<dbReference type="InterPro" id="IPR018497">
    <property type="entry name" value="Peptidase_M13_C"/>
</dbReference>
<dbReference type="Pfam" id="PF05649">
    <property type="entry name" value="Peptidase_M13_N"/>
    <property type="match status" value="1"/>
</dbReference>
<evidence type="ECO:0000259" key="7">
    <source>
        <dbReference type="Pfam" id="PF01431"/>
    </source>
</evidence>
<dbReference type="GO" id="GO:0046872">
    <property type="term" value="F:metal ion binding"/>
    <property type="evidence" value="ECO:0007669"/>
    <property type="project" value="UniProtKB-KW"/>
</dbReference>
<dbReference type="Pfam" id="PF01431">
    <property type="entry name" value="Peptidase_M13"/>
    <property type="match status" value="1"/>
</dbReference>
<accession>A0A8C6WWT8</accession>
<name>A0A8C6WWT8_9GOBI</name>
<comment type="cofactor">
    <cofactor evidence="1">
        <name>Zn(2+)</name>
        <dbReference type="ChEBI" id="CHEBI:29105"/>
    </cofactor>
</comment>
<evidence type="ECO:0000256" key="3">
    <source>
        <dbReference type="ARBA" id="ARBA00022723"/>
    </source>
</evidence>
<evidence type="ECO:0000256" key="6">
    <source>
        <dbReference type="ARBA" id="ARBA00023049"/>
    </source>
</evidence>
<keyword evidence="10" id="KW-1185">Reference proteome</keyword>
<keyword evidence="6" id="KW-0482">Metalloprotease</keyword>
<protein>
    <submittedName>
        <fullName evidence="9">Kell metallo-endopeptidase (Kell blood group)</fullName>
    </submittedName>
</protein>
<keyword evidence="3" id="KW-0479">Metal-binding</keyword>
<dbReference type="GO" id="GO:0016485">
    <property type="term" value="P:protein processing"/>
    <property type="evidence" value="ECO:0007669"/>
    <property type="project" value="TreeGrafter"/>
</dbReference>
<evidence type="ECO:0000313" key="10">
    <source>
        <dbReference type="Proteomes" id="UP000694523"/>
    </source>
</evidence>
<keyword evidence="2" id="KW-0645">Protease</keyword>
<keyword evidence="5" id="KW-0862">Zinc</keyword>
<feature type="domain" description="Peptidase M13 N-terminal" evidence="8">
    <location>
        <begin position="2"/>
        <end position="274"/>
    </location>
</feature>
<dbReference type="GO" id="GO:0005886">
    <property type="term" value="C:plasma membrane"/>
    <property type="evidence" value="ECO:0007669"/>
    <property type="project" value="TreeGrafter"/>
</dbReference>
<dbReference type="Gene3D" id="3.40.390.10">
    <property type="entry name" value="Collagenase (Catalytic Domain)"/>
    <property type="match status" value="1"/>
</dbReference>
<dbReference type="Gene3D" id="1.10.1380.10">
    <property type="entry name" value="Neutral endopeptidase , domain2"/>
    <property type="match status" value="1"/>
</dbReference>
<dbReference type="PANTHER" id="PTHR11733">
    <property type="entry name" value="ZINC METALLOPROTEASE FAMILY M13 NEPRILYSIN-RELATED"/>
    <property type="match status" value="1"/>
</dbReference>
<proteinExistence type="predicted"/>
<dbReference type="GO" id="GO:0004222">
    <property type="term" value="F:metalloendopeptidase activity"/>
    <property type="evidence" value="ECO:0007669"/>
    <property type="project" value="InterPro"/>
</dbReference>
<evidence type="ECO:0000313" key="9">
    <source>
        <dbReference type="Ensembl" id="ENSNMLP00000037372.1"/>
    </source>
</evidence>
<evidence type="ECO:0000256" key="2">
    <source>
        <dbReference type="ARBA" id="ARBA00022670"/>
    </source>
</evidence>
<dbReference type="InterPro" id="IPR008753">
    <property type="entry name" value="Peptidase_M13_N"/>
</dbReference>
<dbReference type="SUPFAM" id="SSF55486">
    <property type="entry name" value="Metalloproteases ('zincins'), catalytic domain"/>
    <property type="match status" value="1"/>
</dbReference>
<dbReference type="Ensembl" id="ENSNMLT00000041619.1">
    <property type="protein sequence ID" value="ENSNMLP00000037372.1"/>
    <property type="gene ID" value="ENSNMLG00000023134.1"/>
</dbReference>
<dbReference type="InterPro" id="IPR024079">
    <property type="entry name" value="MetalloPept_cat_dom_sf"/>
</dbReference>
<evidence type="ECO:0000256" key="1">
    <source>
        <dbReference type="ARBA" id="ARBA00001947"/>
    </source>
</evidence>
<reference evidence="9" key="2">
    <citation type="submission" date="2025-09" db="UniProtKB">
        <authorList>
            <consortium name="Ensembl"/>
        </authorList>
    </citation>
    <scope>IDENTIFICATION</scope>
</reference>
<feature type="domain" description="Peptidase M13 C-terminal" evidence="7">
    <location>
        <begin position="338"/>
        <end position="472"/>
    </location>
</feature>
<sequence>MRNYGTFPFFNLLVGKDPNETTHGRSQNYIQIDQPELLIPIEWNSQMEKSQVKKTETLRPFLILCMRYLALLGAPPSSSLYHVGNFISLSSELAVAAAPLQYRVTKQQLYQRMTIRSLQNQAPMIDWLSCLRTAFDPVPLTEDEAVLVHNLQYIIQMSRTIHKWLHKPDHSNSGPFQTFMLLNLLHSMMPALDSRFTETMEQVDPRWKSCVLETERGFDSVLTHLLNERMAHAQVTEIIENIFSSMRSALHGHQWENQQTRKTVMKKVHSLTPRLWTSQKSDEAEIDLFVSEMTVGTNFFWNYAQLLSLLQKRRIKLLAEQSEAADTLSVRPVLRGDELVFPLGMFVPPLFHPTYPRAYNYGVIGFLIAKDILHLLLPDIHAQSKNVHVVADCVWTHYLSVTNRSIAGNTSLSTAQQQEVWVQYSALQIALQAYYQSLKRNSSDTSLSGFSHTRLFLTAFSQINCDSDPHQDFMPLEPSFLVKVFCANSTLCENLHCPSDKHDLKTC</sequence>
<dbReference type="AlphaFoldDB" id="A0A8C6WWT8"/>
<dbReference type="Proteomes" id="UP000694523">
    <property type="component" value="Unplaced"/>
</dbReference>
<dbReference type="InterPro" id="IPR000718">
    <property type="entry name" value="Peptidase_M13"/>
</dbReference>
<evidence type="ECO:0000259" key="8">
    <source>
        <dbReference type="Pfam" id="PF05649"/>
    </source>
</evidence>
<dbReference type="PANTHER" id="PTHR11733:SF128">
    <property type="entry name" value="KELL BLOOD GROUP GLYCOPROTEIN"/>
    <property type="match status" value="1"/>
</dbReference>
<dbReference type="InterPro" id="IPR042089">
    <property type="entry name" value="Peptidase_M13_dom_2"/>
</dbReference>
<reference evidence="9" key="1">
    <citation type="submission" date="2025-08" db="UniProtKB">
        <authorList>
            <consortium name="Ensembl"/>
        </authorList>
    </citation>
    <scope>IDENTIFICATION</scope>
</reference>
<organism evidence="9 10">
    <name type="scientific">Neogobius melanostomus</name>
    <name type="common">round goby</name>
    <dbReference type="NCBI Taxonomy" id="47308"/>
    <lineage>
        <taxon>Eukaryota</taxon>
        <taxon>Metazoa</taxon>
        <taxon>Chordata</taxon>
        <taxon>Craniata</taxon>
        <taxon>Vertebrata</taxon>
        <taxon>Euteleostomi</taxon>
        <taxon>Actinopterygii</taxon>
        <taxon>Neopterygii</taxon>
        <taxon>Teleostei</taxon>
        <taxon>Neoteleostei</taxon>
        <taxon>Acanthomorphata</taxon>
        <taxon>Gobiaria</taxon>
        <taxon>Gobiiformes</taxon>
        <taxon>Gobioidei</taxon>
        <taxon>Gobiidae</taxon>
        <taxon>Benthophilinae</taxon>
        <taxon>Neogobiini</taxon>
        <taxon>Neogobius</taxon>
    </lineage>
</organism>
<evidence type="ECO:0000256" key="4">
    <source>
        <dbReference type="ARBA" id="ARBA00022801"/>
    </source>
</evidence>
<dbReference type="PROSITE" id="PS51885">
    <property type="entry name" value="NEPRILYSIN"/>
    <property type="match status" value="1"/>
</dbReference>
<evidence type="ECO:0000256" key="5">
    <source>
        <dbReference type="ARBA" id="ARBA00022833"/>
    </source>
</evidence>
<keyword evidence="4" id="KW-0378">Hydrolase</keyword>